<protein>
    <submittedName>
        <fullName evidence="2">Uncharacterized protein</fullName>
    </submittedName>
</protein>
<dbReference type="Proteomes" id="UP000004123">
    <property type="component" value="Unassembled WGS sequence"/>
</dbReference>
<keyword evidence="1" id="KW-0812">Transmembrane</keyword>
<keyword evidence="1" id="KW-1133">Transmembrane helix</keyword>
<evidence type="ECO:0000313" key="3">
    <source>
        <dbReference type="Proteomes" id="UP000004123"/>
    </source>
</evidence>
<feature type="transmembrane region" description="Helical" evidence="1">
    <location>
        <begin position="6"/>
        <end position="28"/>
    </location>
</feature>
<sequence>MQLIKYLLIFYLFSIMLKNTKYIFSYFLQQTFLYYKSYAFALQNNCFW</sequence>
<comment type="caution">
    <text evidence="2">The sequence shown here is derived from an EMBL/GenBank/DDBJ whole genome shotgun (WGS) entry which is preliminary data.</text>
</comment>
<dbReference type="EMBL" id="AFPY01000009">
    <property type="protein sequence ID" value="EGQ22447.1"/>
    <property type="molecule type" value="Genomic_DNA"/>
</dbReference>
<organism evidence="2 3">
    <name type="scientific">Prevotella pallens ATCC 700821</name>
    <dbReference type="NCBI Taxonomy" id="997353"/>
    <lineage>
        <taxon>Bacteria</taxon>
        <taxon>Pseudomonadati</taxon>
        <taxon>Bacteroidota</taxon>
        <taxon>Bacteroidia</taxon>
        <taxon>Bacteroidales</taxon>
        <taxon>Prevotellaceae</taxon>
        <taxon>Prevotella</taxon>
    </lineage>
</organism>
<evidence type="ECO:0000256" key="1">
    <source>
        <dbReference type="SAM" id="Phobius"/>
    </source>
</evidence>
<name>F9DF32_9BACT</name>
<keyword evidence="1" id="KW-0472">Membrane</keyword>
<gene>
    <name evidence="2" type="ORF">HMPREF9144_0272</name>
</gene>
<accession>F9DF32</accession>
<proteinExistence type="predicted"/>
<evidence type="ECO:0000313" key="2">
    <source>
        <dbReference type="EMBL" id="EGQ22447.1"/>
    </source>
</evidence>
<dbReference type="AlphaFoldDB" id="F9DF32"/>
<reference evidence="2 3" key="1">
    <citation type="submission" date="2011-04" db="EMBL/GenBank/DDBJ databases">
        <authorList>
            <person name="Muzny D."/>
            <person name="Qin X."/>
            <person name="Deng J."/>
            <person name="Jiang H."/>
            <person name="Liu Y."/>
            <person name="Qu J."/>
            <person name="Song X.-Z."/>
            <person name="Zhang L."/>
            <person name="Thornton R."/>
            <person name="Coyle M."/>
            <person name="Francisco L."/>
            <person name="Jackson L."/>
            <person name="Javaid M."/>
            <person name="Korchina V."/>
            <person name="Kovar C."/>
            <person name="Mata R."/>
            <person name="Mathew T."/>
            <person name="Ngo R."/>
            <person name="Nguyen L."/>
            <person name="Nguyen N."/>
            <person name="Okwuonu G."/>
            <person name="Ongeri F."/>
            <person name="Pham C."/>
            <person name="Simmons D."/>
            <person name="Wilczek-Boney K."/>
            <person name="Hale W."/>
            <person name="Jakkamsetti A."/>
            <person name="Pham P."/>
            <person name="Ruth R."/>
            <person name="San Lucas F."/>
            <person name="Warren J."/>
            <person name="Zhang J."/>
            <person name="Zhao Z."/>
            <person name="Zhou C."/>
            <person name="Zhu D."/>
            <person name="Lee S."/>
            <person name="Bess C."/>
            <person name="Blankenburg K."/>
            <person name="Forbes L."/>
            <person name="Fu Q."/>
            <person name="Gubbala S."/>
            <person name="Hirani K."/>
            <person name="Jayaseelan J.C."/>
            <person name="Lara F."/>
            <person name="Munidasa M."/>
            <person name="Palculict T."/>
            <person name="Patil S."/>
            <person name="Pu L.-L."/>
            <person name="Saada N."/>
            <person name="Tang L."/>
            <person name="Weissenberger G."/>
            <person name="Zhu Y."/>
            <person name="Hemphill L."/>
            <person name="Shang Y."/>
            <person name="Youmans B."/>
            <person name="Ayvaz T."/>
            <person name="Ross M."/>
            <person name="Santibanez J."/>
            <person name="Aqrawi P."/>
            <person name="Gross S."/>
            <person name="Joshi V."/>
            <person name="Fowler G."/>
            <person name="Nazareth L."/>
            <person name="Reid J."/>
            <person name="Worley K."/>
            <person name="Petrosino J."/>
            <person name="Highlander S."/>
            <person name="Gibbs R."/>
        </authorList>
    </citation>
    <scope>NUCLEOTIDE SEQUENCE [LARGE SCALE GENOMIC DNA]</scope>
    <source>
        <strain evidence="2 3">ATCC 700821</strain>
    </source>
</reference>
<dbReference type="HOGENOM" id="CLU_3156373_0_0_10"/>